<dbReference type="GO" id="GO:0008766">
    <property type="term" value="F:UDP-N-acetylmuramoylalanyl-D-glutamyl-2,6-diaminopimelate-D-alanyl-D-alanine ligase activity"/>
    <property type="evidence" value="ECO:0007669"/>
    <property type="project" value="RHEA"/>
</dbReference>
<dbReference type="EC" id="6.3.2.13" evidence="7"/>
<comment type="function">
    <text evidence="7">Catalyzes the addition of meso-diaminopimelic acid to the nucleotide precursor UDP-N-acetylmuramoyl-L-alanyl-D-glutamate (UMAG) in the biosynthesis of bacterial cell-wall peptidoglycan.</text>
</comment>
<dbReference type="Gene3D" id="3.40.1190.10">
    <property type="entry name" value="Mur-like, catalytic domain"/>
    <property type="match status" value="2"/>
</dbReference>
<dbReference type="NCBIfam" id="NF001126">
    <property type="entry name" value="PRK00139.1-4"/>
    <property type="match status" value="1"/>
</dbReference>
<comment type="caution">
    <text evidence="7">Lacks conserved residue(s) required for the propagation of feature annotation.</text>
</comment>
<comment type="cofactor">
    <cofactor evidence="7">
        <name>Mg(2+)</name>
        <dbReference type="ChEBI" id="CHEBI:18420"/>
    </cofactor>
</comment>
<feature type="binding site" evidence="7">
    <location>
        <begin position="36"/>
        <end position="38"/>
    </location>
    <ligand>
        <name>UDP-N-acetyl-alpha-D-muramoyl-L-alanyl-D-glutamate</name>
        <dbReference type="ChEBI" id="CHEBI:83900"/>
    </ligand>
</feature>
<evidence type="ECO:0000256" key="2">
    <source>
        <dbReference type="ARBA" id="ARBA00022618"/>
    </source>
</evidence>
<dbReference type="HAMAP" id="MF_02019">
    <property type="entry name" value="MurF"/>
    <property type="match status" value="1"/>
</dbReference>
<feature type="binding site" evidence="7">
    <location>
        <position position="462"/>
    </location>
    <ligand>
        <name>meso-2,6-diaminopimelate</name>
        <dbReference type="ChEBI" id="CHEBI:57791"/>
    </ligand>
</feature>
<evidence type="ECO:0000256" key="6">
    <source>
        <dbReference type="ARBA" id="ARBA00023316"/>
    </source>
</evidence>
<feature type="binding site" evidence="7">
    <location>
        <position position="178"/>
    </location>
    <ligand>
        <name>UDP-N-acetyl-alpha-D-muramoyl-L-alanyl-D-glutamate</name>
        <dbReference type="ChEBI" id="CHEBI:83900"/>
    </ligand>
</feature>
<evidence type="ECO:0000256" key="5">
    <source>
        <dbReference type="ARBA" id="ARBA00023306"/>
    </source>
</evidence>
<feature type="short sequence motif" description="Meso-diaminopimelate recognition motif" evidence="7">
    <location>
        <begin position="413"/>
        <end position="416"/>
    </location>
</feature>
<dbReference type="NCBIfam" id="NF008896">
    <property type="entry name" value="PRK11929.1"/>
    <property type="match status" value="1"/>
</dbReference>
<dbReference type="SUPFAM" id="SSF53244">
    <property type="entry name" value="MurD-like peptide ligases, peptide-binding domain"/>
    <property type="match status" value="2"/>
</dbReference>
<dbReference type="InterPro" id="IPR004101">
    <property type="entry name" value="Mur_ligase_C"/>
</dbReference>
<dbReference type="InterPro" id="IPR013221">
    <property type="entry name" value="Mur_ligase_cen"/>
</dbReference>
<feature type="domain" description="Mur ligase C-terminal" evidence="12">
    <location>
        <begin position="349"/>
        <end position="464"/>
    </location>
</feature>
<dbReference type="InterPro" id="IPR005863">
    <property type="entry name" value="UDP-N-AcMur_synth"/>
</dbReference>
<comment type="PTM">
    <text evidence="7">Carboxylation is probably crucial for Mg(2+) binding and, consequently, for the gamma-phosphate positioning of ATP.</text>
</comment>
<dbReference type="HAMAP" id="MF_00208">
    <property type="entry name" value="MurE"/>
    <property type="match status" value="1"/>
</dbReference>
<feature type="binding site" evidence="7">
    <location>
        <begin position="413"/>
        <end position="416"/>
    </location>
    <ligand>
        <name>meso-2,6-diaminopimelate</name>
        <dbReference type="ChEBI" id="CHEBI:57791"/>
    </ligand>
</feature>
<dbReference type="RefSeq" id="WP_023950340.1">
    <property type="nucleotide sequence ID" value="NZ_AYSV01000068.1"/>
</dbReference>
<comment type="caution">
    <text evidence="14">The sequence shown here is derived from an EMBL/GenBank/DDBJ whole genome shotgun (WGS) entry which is preliminary data.</text>
</comment>
<keyword evidence="8" id="KW-0547">Nucleotide-binding</keyword>
<feature type="binding site" evidence="8">
    <location>
        <begin position="577"/>
        <end position="583"/>
    </location>
    <ligand>
        <name>ATP</name>
        <dbReference type="ChEBI" id="CHEBI:30616"/>
    </ligand>
</feature>
<dbReference type="NCBIfam" id="TIGR01143">
    <property type="entry name" value="murF"/>
    <property type="match status" value="1"/>
</dbReference>
<feature type="domain" description="Mur ligase central" evidence="13">
    <location>
        <begin position="575"/>
        <end position="771"/>
    </location>
</feature>
<dbReference type="Pfam" id="PF02875">
    <property type="entry name" value="Mur_ligase_C"/>
    <property type="match status" value="2"/>
</dbReference>
<dbReference type="Proteomes" id="UP000018766">
    <property type="component" value="Unassembled WGS sequence"/>
</dbReference>
<evidence type="ECO:0000259" key="11">
    <source>
        <dbReference type="Pfam" id="PF01225"/>
    </source>
</evidence>
<dbReference type="GO" id="GO:0000287">
    <property type="term" value="F:magnesium ion binding"/>
    <property type="evidence" value="ECO:0007669"/>
    <property type="project" value="UniProtKB-UniRule"/>
</dbReference>
<feature type="domain" description="Mur ligase C-terminal" evidence="12">
    <location>
        <begin position="793"/>
        <end position="910"/>
    </location>
</feature>
<dbReference type="InterPro" id="IPR000713">
    <property type="entry name" value="Mur_ligase_N"/>
</dbReference>
<evidence type="ECO:0000256" key="1">
    <source>
        <dbReference type="ARBA" id="ARBA00005898"/>
    </source>
</evidence>
<reference evidence="14 15" key="1">
    <citation type="submission" date="2013-11" db="EMBL/GenBank/DDBJ databases">
        <title>Genomic analysis of Pelistega sp. HM-7.</title>
        <authorList>
            <person name="Kumbhare S.V."/>
            <person name="Shetty S.A."/>
            <person name="Sharma O."/>
            <person name="Dhotre D.P."/>
        </authorList>
    </citation>
    <scope>NUCLEOTIDE SEQUENCE [LARGE SCALE GENOMIC DNA]</scope>
    <source>
        <strain evidence="14 15">HM-7</strain>
    </source>
</reference>
<sequence length="924" mass="100148">MTTIDWLKQFTAQGSHLRLDSRDIQKGDVFVACKGHQVDGARFIQNAIDNGAVAVLVEKGLVVPPTNIPVQEIVGLRQQLGSLADEWYGHPSQQLMVIAITGTNGKTSCVNWVARALNNNNIPCATIGTLGTILPTGENLGGSLTTPDVLSIHRLLAELLIKGIKAVAIEASSIGLEQGRLDNVNIQIAGFTNLTLDHLDIHQTMQEYERCKGLLFAWKNLEHAIINVDDDAGKRFFQQTIAKHKLAYTIQNLSQQYSPALSANHIDIKDKRIVFDLLTSSDNSVRVETKLVGDHNVSNLLLVVGVLQAMGFSLEKIIDSISSLEPVHGRLEIVTIEGVTGNTLSSLPLVVVDYSHTPDSLLQALKALRPSATEKKGKLICVFGCGGDRDPTKRPVMGKIAAEKADLVYVTSDNPRTEDPQQILNQILQAMPKETFVNVDRAESIVSAILKAKPEDVILIAGKGHETYQEINHHKYPFDDSHWAKLALLLKSGAHITTDSRAVKKGDIFVALKGDNFDAHQFLQDVAEKGAAAAIVNHVNPNVGLEQFVVDDTLRALSQVARAWRLSFDIPIIAVTGSNGKTTCKEMIASILRAYVGEEHCLATVGNLNNHIGVPLSLLRLNSMVKVAVFELGMNHPGEIATLAHLTQPLVAMVNNAQREHQEFMKTVEAVAYENGEVFKFLPANGTAVYPADETYTSIWKGLSEHVQQILFGEQGNVWASNINTTAGGTSFILHYDAPVNAKIASAQIPITLSIPGDHNVRNALAAAACALAIKIPLATIAEGLLNFSGAKGRMQKQVLDNGTVLIDDTYNANPDSVIAAIDVMTNLPQPGLLVLGDMGEVGDNGPAMHAEVGHYAKEKGIQTLFAMGELCQESVNAFGEGALHFTDIDELINAITTSQYKTILVKGSRFMRMERVVQALLSR</sequence>
<feature type="binding site" evidence="7">
    <location>
        <position position="180"/>
    </location>
    <ligand>
        <name>UDP-N-acetyl-alpha-D-muramoyl-L-alanyl-D-glutamate</name>
        <dbReference type="ChEBI" id="CHEBI:83900"/>
    </ligand>
</feature>
<keyword evidence="6 8" id="KW-0961">Cell wall biogenesis/degradation</keyword>
<dbReference type="PATRIC" id="fig|1414851.3.peg.976"/>
<dbReference type="UniPathway" id="UPA00219"/>
<dbReference type="EC" id="6.3.2.10" evidence="8"/>
<dbReference type="SUPFAM" id="SSF63418">
    <property type="entry name" value="MurE/MurF N-terminal domain"/>
    <property type="match status" value="2"/>
</dbReference>
<organism evidence="14 15">
    <name type="scientific">Pelistega indica</name>
    <dbReference type="NCBI Taxonomy" id="1414851"/>
    <lineage>
        <taxon>Bacteria</taxon>
        <taxon>Pseudomonadati</taxon>
        <taxon>Pseudomonadota</taxon>
        <taxon>Betaproteobacteria</taxon>
        <taxon>Burkholderiales</taxon>
        <taxon>Alcaligenaceae</taxon>
        <taxon>Pelistega</taxon>
    </lineage>
</organism>
<feature type="binding site" evidence="7">
    <location>
        <position position="19"/>
    </location>
    <ligand>
        <name>UDP-N-acetyl-alpha-D-muramoyl-L-alanyl-D-glutamate</name>
        <dbReference type="ChEBI" id="CHEBI:83900"/>
    </ligand>
</feature>
<keyword evidence="2 8" id="KW-0132">Cell division</keyword>
<comment type="subcellular location">
    <subcellularLocation>
        <location evidence="8 9">Cytoplasm</location>
    </subcellularLocation>
</comment>
<dbReference type="Gene3D" id="3.40.1390.10">
    <property type="entry name" value="MurE/MurF, N-terminal domain"/>
    <property type="match status" value="2"/>
</dbReference>
<evidence type="ECO:0000259" key="13">
    <source>
        <dbReference type="Pfam" id="PF08245"/>
    </source>
</evidence>
<comment type="catalytic activity">
    <reaction evidence="8 10">
        <text>D-alanyl-D-alanine + UDP-N-acetyl-alpha-D-muramoyl-L-alanyl-gamma-D-glutamyl-meso-2,6-diaminopimelate + ATP = UDP-N-acetyl-alpha-D-muramoyl-L-alanyl-gamma-D-glutamyl-meso-2,6-diaminopimeloyl-D-alanyl-D-alanine + ADP + phosphate + H(+)</text>
        <dbReference type="Rhea" id="RHEA:28374"/>
        <dbReference type="ChEBI" id="CHEBI:15378"/>
        <dbReference type="ChEBI" id="CHEBI:30616"/>
        <dbReference type="ChEBI" id="CHEBI:43474"/>
        <dbReference type="ChEBI" id="CHEBI:57822"/>
        <dbReference type="ChEBI" id="CHEBI:61386"/>
        <dbReference type="ChEBI" id="CHEBI:83905"/>
        <dbReference type="ChEBI" id="CHEBI:456216"/>
        <dbReference type="EC" id="6.3.2.10"/>
    </reaction>
</comment>
<keyword evidence="8" id="KW-0963">Cytoplasm</keyword>
<keyword evidence="4 8" id="KW-0573">Peptidoglycan synthesis</keyword>
<keyword evidence="7" id="KW-0460">Magnesium</keyword>
<dbReference type="GO" id="GO:0047480">
    <property type="term" value="F:UDP-N-acetylmuramoyl-tripeptide-D-alanyl-D-alanine ligase activity"/>
    <property type="evidence" value="ECO:0007669"/>
    <property type="project" value="UniProtKB-UniRule"/>
</dbReference>
<dbReference type="InterPro" id="IPR005761">
    <property type="entry name" value="UDP-N-AcMur-Glu-dNH2Pim_ligase"/>
</dbReference>
<dbReference type="PANTHER" id="PTHR23135:SF4">
    <property type="entry name" value="UDP-N-ACETYLMURAMOYL-L-ALANYL-D-GLUTAMATE--2,6-DIAMINOPIMELATE LIGASE MURE HOMOLOG, CHLOROPLASTIC"/>
    <property type="match status" value="1"/>
</dbReference>
<evidence type="ECO:0000256" key="4">
    <source>
        <dbReference type="ARBA" id="ARBA00022984"/>
    </source>
</evidence>
<name>V8G9F1_9BURK</name>
<evidence type="ECO:0000256" key="9">
    <source>
        <dbReference type="RuleBase" id="RU004135"/>
    </source>
</evidence>
<accession>V8G9F1</accession>
<evidence type="ECO:0000256" key="7">
    <source>
        <dbReference type="HAMAP-Rule" id="MF_00208"/>
    </source>
</evidence>
<feature type="binding site" evidence="7">
    <location>
        <position position="466"/>
    </location>
    <ligand>
        <name>meso-2,6-diaminopimelate</name>
        <dbReference type="ChEBI" id="CHEBI:57791"/>
    </ligand>
</feature>
<evidence type="ECO:0000256" key="8">
    <source>
        <dbReference type="HAMAP-Rule" id="MF_02019"/>
    </source>
</evidence>
<evidence type="ECO:0000256" key="3">
    <source>
        <dbReference type="ARBA" id="ARBA00022960"/>
    </source>
</evidence>
<feature type="domain" description="Mur ligase central" evidence="13">
    <location>
        <begin position="100"/>
        <end position="306"/>
    </location>
</feature>
<dbReference type="InterPro" id="IPR035911">
    <property type="entry name" value="MurE/MurF_N"/>
</dbReference>
<dbReference type="Pfam" id="PF08245">
    <property type="entry name" value="Mur_ligase_M"/>
    <property type="match status" value="2"/>
</dbReference>
<feature type="domain" description="Mur ligase N-terminal catalytic" evidence="11">
    <location>
        <begin position="495"/>
        <end position="563"/>
    </location>
</feature>
<dbReference type="GO" id="GO:0008360">
    <property type="term" value="P:regulation of cell shape"/>
    <property type="evidence" value="ECO:0007669"/>
    <property type="project" value="UniProtKB-KW"/>
</dbReference>
<dbReference type="InterPro" id="IPR036565">
    <property type="entry name" value="Mur-like_cat_sf"/>
</dbReference>
<keyword evidence="5 8" id="KW-0131">Cell cycle</keyword>
<dbReference type="GO" id="GO:0005524">
    <property type="term" value="F:ATP binding"/>
    <property type="evidence" value="ECO:0007669"/>
    <property type="project" value="UniProtKB-UniRule"/>
</dbReference>
<proteinExistence type="inferred from homology"/>
<feature type="binding site" evidence="7">
    <location>
        <begin position="102"/>
        <end position="108"/>
    </location>
    <ligand>
        <name>ATP</name>
        <dbReference type="ChEBI" id="CHEBI:30616"/>
    </ligand>
</feature>
<keyword evidence="8" id="KW-0067">ATP-binding</keyword>
<evidence type="ECO:0000313" key="14">
    <source>
        <dbReference type="EMBL" id="ETD72337.1"/>
    </source>
</evidence>
<dbReference type="GO" id="GO:0071555">
    <property type="term" value="P:cell wall organization"/>
    <property type="evidence" value="ECO:0007669"/>
    <property type="project" value="UniProtKB-KW"/>
</dbReference>
<evidence type="ECO:0000259" key="12">
    <source>
        <dbReference type="Pfam" id="PF02875"/>
    </source>
</evidence>
<feature type="modified residue" description="N6-carboxylysine" evidence="7">
    <location>
        <position position="212"/>
    </location>
</feature>
<protein>
    <recommendedName>
        <fullName evidence="7 8">Multifunctional fusion protein</fullName>
    </recommendedName>
    <domain>
        <recommendedName>
            <fullName evidence="7">UDP-N-acetylmuramoyl-L-alanyl-D-glutamate--2,6-diaminopimelate ligase</fullName>
            <ecNumber evidence="7">6.3.2.13</ecNumber>
        </recommendedName>
        <alternativeName>
            <fullName evidence="7">Meso-A2pm-adding enzyme</fullName>
        </alternativeName>
        <alternativeName>
            <fullName evidence="7">Meso-diaminopimelate-adding enzyme</fullName>
        </alternativeName>
        <alternativeName>
            <fullName evidence="7">UDP-MurNAc-L-Ala-D-Glu:meso-diaminopimelate ligase</fullName>
        </alternativeName>
        <alternativeName>
            <fullName evidence="7">UDP-MurNAc-tripeptide synthetase</fullName>
        </alternativeName>
        <alternativeName>
            <fullName evidence="7">UDP-N-acetylmuramyl-tripeptide synthetase</fullName>
        </alternativeName>
    </domain>
    <domain>
        <recommendedName>
            <fullName evidence="8">UDP-N-acetylmuramoyl-tripeptide--D-alanyl-D-alanine ligase</fullName>
            <ecNumber evidence="8">6.3.2.10</ecNumber>
        </recommendedName>
        <alternativeName>
            <fullName evidence="8">D-alanyl-D-alanine-adding enzyme</fullName>
        </alternativeName>
    </domain>
</protein>
<comment type="function">
    <text evidence="8 10">Involved in cell wall formation. Catalyzes the final step in the synthesis of UDP-N-acetylmuramoyl-pentapeptide, the precursor of murein.</text>
</comment>
<evidence type="ECO:0000313" key="15">
    <source>
        <dbReference type="Proteomes" id="UP000018766"/>
    </source>
</evidence>
<evidence type="ECO:0000256" key="10">
    <source>
        <dbReference type="RuleBase" id="RU004136"/>
    </source>
</evidence>
<feature type="binding site" evidence="7">
    <location>
        <position position="172"/>
    </location>
    <ligand>
        <name>UDP-N-acetyl-alpha-D-muramoyl-L-alanyl-D-glutamate</name>
        <dbReference type="ChEBI" id="CHEBI:83900"/>
    </ligand>
</feature>
<dbReference type="InterPro" id="IPR036615">
    <property type="entry name" value="Mur_ligase_C_dom_sf"/>
</dbReference>
<dbReference type="GO" id="GO:0008765">
    <property type="term" value="F:UDP-N-acetylmuramoylalanyl-D-glutamate-2,6-diaminopimelate ligase activity"/>
    <property type="evidence" value="ECO:0007669"/>
    <property type="project" value="UniProtKB-UniRule"/>
</dbReference>
<keyword evidence="3 8" id="KW-0133">Cell shape</keyword>
<keyword evidence="8 14" id="KW-0436">Ligase</keyword>
<comment type="similarity">
    <text evidence="1 7">Belongs to the MurCDEF family. MurE subfamily.</text>
</comment>
<dbReference type="GO" id="GO:0009252">
    <property type="term" value="P:peptidoglycan biosynthetic process"/>
    <property type="evidence" value="ECO:0007669"/>
    <property type="project" value="UniProtKB-UniRule"/>
</dbReference>
<feature type="binding site" evidence="7">
    <location>
        <begin position="145"/>
        <end position="146"/>
    </location>
    <ligand>
        <name>UDP-N-acetyl-alpha-D-muramoyl-L-alanyl-D-glutamate</name>
        <dbReference type="ChEBI" id="CHEBI:83900"/>
    </ligand>
</feature>
<dbReference type="AlphaFoldDB" id="V8G9F1"/>
<dbReference type="GO" id="GO:0005737">
    <property type="term" value="C:cytoplasm"/>
    <property type="evidence" value="ECO:0007669"/>
    <property type="project" value="UniProtKB-SubCell"/>
</dbReference>
<comment type="pathway">
    <text evidence="8 9">Cell wall biogenesis; peptidoglycan biosynthesis.</text>
</comment>
<dbReference type="EMBL" id="AYSV01000068">
    <property type="protein sequence ID" value="ETD72337.1"/>
    <property type="molecule type" value="Genomic_DNA"/>
</dbReference>
<feature type="domain" description="Mur ligase N-terminal catalytic" evidence="11">
    <location>
        <begin position="17"/>
        <end position="71"/>
    </location>
</feature>
<dbReference type="SUPFAM" id="SSF53623">
    <property type="entry name" value="MurD-like peptide ligases, catalytic domain"/>
    <property type="match status" value="2"/>
</dbReference>
<dbReference type="PANTHER" id="PTHR23135">
    <property type="entry name" value="MUR LIGASE FAMILY MEMBER"/>
    <property type="match status" value="1"/>
</dbReference>
<gene>
    <name evidence="8" type="primary">murF</name>
    <name evidence="7" type="synonym">murE</name>
    <name evidence="14" type="ORF">V757_04875</name>
</gene>
<dbReference type="NCBIfam" id="TIGR01085">
    <property type="entry name" value="murE"/>
    <property type="match status" value="1"/>
</dbReference>
<comment type="similarity">
    <text evidence="8">Belongs to the MurCDEF family. MurF subfamily.</text>
</comment>
<feature type="binding site" evidence="7">
    <location>
        <position position="389"/>
    </location>
    <ligand>
        <name>meso-2,6-diaminopimelate</name>
        <dbReference type="ChEBI" id="CHEBI:57791"/>
    </ligand>
</feature>
<keyword evidence="15" id="KW-1185">Reference proteome</keyword>
<dbReference type="Pfam" id="PF01225">
    <property type="entry name" value="Mur_ligase"/>
    <property type="match status" value="2"/>
</dbReference>
<dbReference type="GO" id="GO:0051301">
    <property type="term" value="P:cell division"/>
    <property type="evidence" value="ECO:0007669"/>
    <property type="project" value="UniProtKB-KW"/>
</dbReference>
<feature type="binding site" evidence="7">
    <location>
        <position position="21"/>
    </location>
    <ligand>
        <name>UDP-N-acetyl-alpha-D-muramoyl-L-alanyl-D-glutamate</name>
        <dbReference type="ChEBI" id="CHEBI:83900"/>
    </ligand>
</feature>
<dbReference type="Gene3D" id="3.90.190.20">
    <property type="entry name" value="Mur ligase, C-terminal domain"/>
    <property type="match status" value="2"/>
</dbReference>
<comment type="catalytic activity">
    <reaction evidence="7">
        <text>UDP-N-acetyl-alpha-D-muramoyl-L-alanyl-D-glutamate + meso-2,6-diaminopimelate + ATP = UDP-N-acetyl-alpha-D-muramoyl-L-alanyl-gamma-D-glutamyl-meso-2,6-diaminopimelate + ADP + phosphate + H(+)</text>
        <dbReference type="Rhea" id="RHEA:23676"/>
        <dbReference type="ChEBI" id="CHEBI:15378"/>
        <dbReference type="ChEBI" id="CHEBI:30616"/>
        <dbReference type="ChEBI" id="CHEBI:43474"/>
        <dbReference type="ChEBI" id="CHEBI:57791"/>
        <dbReference type="ChEBI" id="CHEBI:83900"/>
        <dbReference type="ChEBI" id="CHEBI:83905"/>
        <dbReference type="ChEBI" id="CHEBI:456216"/>
        <dbReference type="EC" id="6.3.2.13"/>
    </reaction>
</comment>